<sequence>MSEYAKSSMDTHCIDANFLNRTGKLAFCMLDSVCP</sequence>
<dbReference type="AlphaFoldDB" id="A0A822ZT52"/>
<name>A0A822ZT52_NELNU</name>
<dbReference type="EMBL" id="DUZY01000008">
    <property type="protein sequence ID" value="DAD46731.1"/>
    <property type="molecule type" value="Genomic_DNA"/>
</dbReference>
<keyword evidence="2" id="KW-1185">Reference proteome</keyword>
<evidence type="ECO:0000313" key="1">
    <source>
        <dbReference type="EMBL" id="DAD46731.1"/>
    </source>
</evidence>
<accession>A0A822ZT52</accession>
<dbReference type="Proteomes" id="UP000607653">
    <property type="component" value="Unassembled WGS sequence"/>
</dbReference>
<reference evidence="1 2" key="1">
    <citation type="journal article" date="2020" name="Mol. Biol. Evol.">
        <title>Distinct Expression and Methylation Patterns for Genes with Different Fates following a Single Whole-Genome Duplication in Flowering Plants.</title>
        <authorList>
            <person name="Shi T."/>
            <person name="Rahmani R.S."/>
            <person name="Gugger P.F."/>
            <person name="Wang M."/>
            <person name="Li H."/>
            <person name="Zhang Y."/>
            <person name="Li Z."/>
            <person name="Wang Q."/>
            <person name="Van de Peer Y."/>
            <person name="Marchal K."/>
            <person name="Chen J."/>
        </authorList>
    </citation>
    <scope>NUCLEOTIDE SEQUENCE [LARGE SCALE GENOMIC DNA]</scope>
    <source>
        <tissue evidence="1">Leaf</tissue>
    </source>
</reference>
<comment type="caution">
    <text evidence="1">The sequence shown here is derived from an EMBL/GenBank/DDBJ whole genome shotgun (WGS) entry which is preliminary data.</text>
</comment>
<protein>
    <submittedName>
        <fullName evidence="1">Uncharacterized protein</fullName>
    </submittedName>
</protein>
<proteinExistence type="predicted"/>
<organism evidence="1 2">
    <name type="scientific">Nelumbo nucifera</name>
    <name type="common">Sacred lotus</name>
    <dbReference type="NCBI Taxonomy" id="4432"/>
    <lineage>
        <taxon>Eukaryota</taxon>
        <taxon>Viridiplantae</taxon>
        <taxon>Streptophyta</taxon>
        <taxon>Embryophyta</taxon>
        <taxon>Tracheophyta</taxon>
        <taxon>Spermatophyta</taxon>
        <taxon>Magnoliopsida</taxon>
        <taxon>Proteales</taxon>
        <taxon>Nelumbonaceae</taxon>
        <taxon>Nelumbo</taxon>
    </lineage>
</organism>
<evidence type="ECO:0000313" key="2">
    <source>
        <dbReference type="Proteomes" id="UP000607653"/>
    </source>
</evidence>
<gene>
    <name evidence="1" type="ORF">HUJ06_016668</name>
</gene>